<evidence type="ECO:0000256" key="2">
    <source>
        <dbReference type="ARBA" id="ARBA00022692"/>
    </source>
</evidence>
<feature type="transmembrane region" description="Helical" evidence="5">
    <location>
        <begin position="134"/>
        <end position="153"/>
    </location>
</feature>
<dbReference type="InterPro" id="IPR052556">
    <property type="entry name" value="PolySynth_Transporter"/>
</dbReference>
<dbReference type="PANTHER" id="PTHR43424">
    <property type="entry name" value="LOCUS PUTATIVE PROTEIN 1-RELATED"/>
    <property type="match status" value="1"/>
</dbReference>
<dbReference type="CDD" id="cd13128">
    <property type="entry name" value="MATE_Wzx_like"/>
    <property type="match status" value="1"/>
</dbReference>
<dbReference type="GO" id="GO:0016020">
    <property type="term" value="C:membrane"/>
    <property type="evidence" value="ECO:0007669"/>
    <property type="project" value="UniProtKB-SubCell"/>
</dbReference>
<feature type="transmembrane region" description="Helical" evidence="5">
    <location>
        <begin position="346"/>
        <end position="366"/>
    </location>
</feature>
<dbReference type="AlphaFoldDB" id="A0AAX3FK36"/>
<dbReference type="InterPro" id="IPR002797">
    <property type="entry name" value="Polysacc_synth"/>
</dbReference>
<feature type="transmembrane region" description="Helical" evidence="5">
    <location>
        <begin position="430"/>
        <end position="453"/>
    </location>
</feature>
<feature type="transmembrane region" description="Helical" evidence="5">
    <location>
        <begin position="108"/>
        <end position="125"/>
    </location>
</feature>
<dbReference type="Pfam" id="PF01943">
    <property type="entry name" value="Polysacc_synt"/>
    <property type="match status" value="1"/>
</dbReference>
<protein>
    <submittedName>
        <fullName evidence="6">Flippase Wzx</fullName>
    </submittedName>
</protein>
<feature type="transmembrane region" description="Helical" evidence="5">
    <location>
        <begin position="32"/>
        <end position="55"/>
    </location>
</feature>
<organism evidence="6 7">
    <name type="scientific">Actinobacillus equuli</name>
    <dbReference type="NCBI Taxonomy" id="718"/>
    <lineage>
        <taxon>Bacteria</taxon>
        <taxon>Pseudomonadati</taxon>
        <taxon>Pseudomonadota</taxon>
        <taxon>Gammaproteobacteria</taxon>
        <taxon>Pasteurellales</taxon>
        <taxon>Pasteurellaceae</taxon>
        <taxon>Actinobacillus</taxon>
    </lineage>
</organism>
<sequence>MNLILTGSNFLFPLLTFPYVSRILEPEGTGKVAFATSFVTYFIMLSSFGVANYGVRAVAQVRDNKYQLSKVTQEILFINLVMMFFTYLVFFTLLFFSDKLGQEKALLNITSLLILFTIIGIEWFYKGIEQYQYITVRTILFRLIALVATFIFINSKSDYITFALISMIAAVGSSILNIINVRKYISFKWYSSYELKKHLKPMFLLFLTSFAISVYTNTDATMLGFLRTDTDVGYYNAAVRIKAILLSIVTSLGVVLLPRLSYYIQHNMTIEFNLALKKSVNFIMLISLPVAVFFAVFSKETILVLAGNAYLESIIPLKIIMFTVVLVGITNILGIQILLPLKKDGILLISVVGGAIANIGLNLYFIPKLGATGAAISTTIAELVVLILQFIFVKEYWNILFRDIQYCKIFGAILVSAITTKLILDVANFSIFFMLVLAAIIFFSVYLILLVLLKEKFLSENILVIVKHKLSF</sequence>
<accession>A0AAX3FK36</accession>
<feature type="transmembrane region" description="Helical" evidence="5">
    <location>
        <begin position="199"/>
        <end position="217"/>
    </location>
</feature>
<dbReference type="GeneID" id="92744003"/>
<keyword evidence="3 5" id="KW-1133">Transmembrane helix</keyword>
<dbReference type="RefSeq" id="WP_231554677.1">
    <property type="nucleotide sequence ID" value="NZ_LR134310.1"/>
</dbReference>
<comment type="subcellular location">
    <subcellularLocation>
        <location evidence="1">Membrane</location>
        <topology evidence="1">Multi-pass membrane protein</topology>
    </subcellularLocation>
</comment>
<evidence type="ECO:0000313" key="6">
    <source>
        <dbReference type="EMBL" id="VEE91532.1"/>
    </source>
</evidence>
<feature type="transmembrane region" description="Helical" evidence="5">
    <location>
        <begin position="405"/>
        <end position="424"/>
    </location>
</feature>
<reference evidence="6 7" key="1">
    <citation type="submission" date="2018-12" db="EMBL/GenBank/DDBJ databases">
        <authorList>
            <consortium name="Pathogen Informatics"/>
        </authorList>
    </citation>
    <scope>NUCLEOTIDE SEQUENCE [LARGE SCALE GENOMIC DNA]</scope>
    <source>
        <strain evidence="6 7">NCTC8529</strain>
    </source>
</reference>
<feature type="transmembrane region" description="Helical" evidence="5">
    <location>
        <begin position="237"/>
        <end position="258"/>
    </location>
</feature>
<dbReference type="EMBL" id="LR134310">
    <property type="protein sequence ID" value="VEE91532.1"/>
    <property type="molecule type" value="Genomic_DNA"/>
</dbReference>
<evidence type="ECO:0000256" key="1">
    <source>
        <dbReference type="ARBA" id="ARBA00004141"/>
    </source>
</evidence>
<keyword evidence="4 5" id="KW-0472">Membrane</keyword>
<evidence type="ECO:0000313" key="7">
    <source>
        <dbReference type="Proteomes" id="UP000268529"/>
    </source>
</evidence>
<name>A0AAX3FK36_ACTEU</name>
<feature type="transmembrane region" description="Helical" evidence="5">
    <location>
        <begin position="76"/>
        <end position="96"/>
    </location>
</feature>
<evidence type="ECO:0000256" key="5">
    <source>
        <dbReference type="SAM" id="Phobius"/>
    </source>
</evidence>
<proteinExistence type="predicted"/>
<dbReference type="Proteomes" id="UP000268529">
    <property type="component" value="Chromosome"/>
</dbReference>
<feature type="transmembrane region" description="Helical" evidence="5">
    <location>
        <begin position="372"/>
        <end position="393"/>
    </location>
</feature>
<feature type="transmembrane region" description="Helical" evidence="5">
    <location>
        <begin position="279"/>
        <end position="297"/>
    </location>
</feature>
<dbReference type="PANTHER" id="PTHR43424:SF1">
    <property type="entry name" value="LOCUS PUTATIVE PROTEIN 1-RELATED"/>
    <property type="match status" value="1"/>
</dbReference>
<evidence type="ECO:0000256" key="4">
    <source>
        <dbReference type="ARBA" id="ARBA00023136"/>
    </source>
</evidence>
<feature type="transmembrane region" description="Helical" evidence="5">
    <location>
        <begin position="159"/>
        <end position="179"/>
    </location>
</feature>
<gene>
    <name evidence="6" type="primary">wzx</name>
    <name evidence="6" type="ORF">NCTC8529_01389</name>
</gene>
<evidence type="ECO:0000256" key="3">
    <source>
        <dbReference type="ARBA" id="ARBA00022989"/>
    </source>
</evidence>
<feature type="transmembrane region" description="Helical" evidence="5">
    <location>
        <begin position="317"/>
        <end position="339"/>
    </location>
</feature>
<keyword evidence="2 5" id="KW-0812">Transmembrane</keyword>